<reference evidence="1 2" key="1">
    <citation type="journal article" date="2016" name="Nat. Commun.">
        <title>Thousands of microbial genomes shed light on interconnected biogeochemical processes in an aquifer system.</title>
        <authorList>
            <person name="Anantharaman K."/>
            <person name="Brown C.T."/>
            <person name="Hug L.A."/>
            <person name="Sharon I."/>
            <person name="Castelle C.J."/>
            <person name="Probst A.J."/>
            <person name="Thomas B.C."/>
            <person name="Singh A."/>
            <person name="Wilkins M.J."/>
            <person name="Karaoz U."/>
            <person name="Brodie E.L."/>
            <person name="Williams K.H."/>
            <person name="Hubbard S.S."/>
            <person name="Banfield J.F."/>
        </authorList>
    </citation>
    <scope>NUCLEOTIDE SEQUENCE [LARGE SCALE GENOMIC DNA]</scope>
</reference>
<comment type="caution">
    <text evidence="1">The sequence shown here is derived from an EMBL/GenBank/DDBJ whole genome shotgun (WGS) entry which is preliminary data.</text>
</comment>
<proteinExistence type="predicted"/>
<dbReference type="Proteomes" id="UP000178919">
    <property type="component" value="Unassembled WGS sequence"/>
</dbReference>
<dbReference type="AlphaFoldDB" id="A0A1F6F0G9"/>
<organism evidence="1 2">
    <name type="scientific">Candidatus Kaiserbacteria bacterium RIFCSPLOWO2_02_FULL_55_12</name>
    <dbReference type="NCBI Taxonomy" id="1798522"/>
    <lineage>
        <taxon>Bacteria</taxon>
        <taxon>Candidatus Kaiseribacteriota</taxon>
    </lineage>
</organism>
<protein>
    <submittedName>
        <fullName evidence="1">Uncharacterized protein</fullName>
    </submittedName>
</protein>
<evidence type="ECO:0000313" key="2">
    <source>
        <dbReference type="Proteomes" id="UP000178919"/>
    </source>
</evidence>
<dbReference type="EMBL" id="MFMJ01000018">
    <property type="protein sequence ID" value="OGG79350.1"/>
    <property type="molecule type" value="Genomic_DNA"/>
</dbReference>
<evidence type="ECO:0000313" key="1">
    <source>
        <dbReference type="EMBL" id="OGG79350.1"/>
    </source>
</evidence>
<accession>A0A1F6F0G9</accession>
<sequence>MTSESGPSSSKQEAMPTALELKQRLLSGTLEAGKFIDGIMQLDQSTPSREHSLENIQILTSPEVASIFENDARYKFPYLNLLSLLLPSWADRSR</sequence>
<name>A0A1F6F0G9_9BACT</name>
<gene>
    <name evidence="1" type="ORF">A3J11_00355</name>
</gene>